<name>D7G5W2_ECTSI</name>
<proteinExistence type="predicted"/>
<organism evidence="2 3">
    <name type="scientific">Ectocarpus siliculosus</name>
    <name type="common">Brown alga</name>
    <name type="synonym">Conferva siliculosa</name>
    <dbReference type="NCBI Taxonomy" id="2880"/>
    <lineage>
        <taxon>Eukaryota</taxon>
        <taxon>Sar</taxon>
        <taxon>Stramenopiles</taxon>
        <taxon>Ochrophyta</taxon>
        <taxon>PX clade</taxon>
        <taxon>Phaeophyceae</taxon>
        <taxon>Ectocarpales</taxon>
        <taxon>Ectocarpaceae</taxon>
        <taxon>Ectocarpus</taxon>
    </lineage>
</organism>
<dbReference type="InParanoid" id="D7G5W2"/>
<reference evidence="2 3" key="1">
    <citation type="journal article" date="2010" name="Nature">
        <title>The Ectocarpus genome and the independent evolution of multicellularity in brown algae.</title>
        <authorList>
            <person name="Cock J.M."/>
            <person name="Sterck L."/>
            <person name="Rouze P."/>
            <person name="Scornet D."/>
            <person name="Allen A.E."/>
            <person name="Amoutzias G."/>
            <person name="Anthouard V."/>
            <person name="Artiguenave F."/>
            <person name="Aury J.M."/>
            <person name="Badger J.H."/>
            <person name="Beszteri B."/>
            <person name="Billiau K."/>
            <person name="Bonnet E."/>
            <person name="Bothwell J.H."/>
            <person name="Bowler C."/>
            <person name="Boyen C."/>
            <person name="Brownlee C."/>
            <person name="Carrano C.J."/>
            <person name="Charrier B."/>
            <person name="Cho G.Y."/>
            <person name="Coelho S.M."/>
            <person name="Collen J."/>
            <person name="Corre E."/>
            <person name="Da Silva C."/>
            <person name="Delage L."/>
            <person name="Delaroque N."/>
            <person name="Dittami S.M."/>
            <person name="Doulbeau S."/>
            <person name="Elias M."/>
            <person name="Farnham G."/>
            <person name="Gachon C.M."/>
            <person name="Gschloessl B."/>
            <person name="Heesch S."/>
            <person name="Jabbari K."/>
            <person name="Jubin C."/>
            <person name="Kawai H."/>
            <person name="Kimura K."/>
            <person name="Kloareg B."/>
            <person name="Kupper F.C."/>
            <person name="Lang D."/>
            <person name="Le Bail A."/>
            <person name="Leblanc C."/>
            <person name="Lerouge P."/>
            <person name="Lohr M."/>
            <person name="Lopez P.J."/>
            <person name="Martens C."/>
            <person name="Maumus F."/>
            <person name="Michel G."/>
            <person name="Miranda-Saavedra D."/>
            <person name="Morales J."/>
            <person name="Moreau H."/>
            <person name="Motomura T."/>
            <person name="Nagasato C."/>
            <person name="Napoli C.A."/>
            <person name="Nelson D.R."/>
            <person name="Nyvall-Collen P."/>
            <person name="Peters A.F."/>
            <person name="Pommier C."/>
            <person name="Potin P."/>
            <person name="Poulain J."/>
            <person name="Quesneville H."/>
            <person name="Read B."/>
            <person name="Rensing S.A."/>
            <person name="Ritter A."/>
            <person name="Rousvoal S."/>
            <person name="Samanta M."/>
            <person name="Samson G."/>
            <person name="Schroeder D.C."/>
            <person name="Segurens B."/>
            <person name="Strittmatter M."/>
            <person name="Tonon T."/>
            <person name="Tregear J.W."/>
            <person name="Valentin K."/>
            <person name="von Dassow P."/>
            <person name="Yamagishi T."/>
            <person name="Van de Peer Y."/>
            <person name="Wincker P."/>
        </authorList>
    </citation>
    <scope>NUCLEOTIDE SEQUENCE [LARGE SCALE GENOMIC DNA]</scope>
    <source>
        <strain evidence="3">Ec32 / CCAP1310/4</strain>
    </source>
</reference>
<evidence type="ECO:0000256" key="1">
    <source>
        <dbReference type="SAM" id="MobiDB-lite"/>
    </source>
</evidence>
<dbReference type="AlphaFoldDB" id="D7G5W2"/>
<dbReference type="EMBL" id="FN649760">
    <property type="protein sequence ID" value="CBJ27400.1"/>
    <property type="molecule type" value="Genomic_DNA"/>
</dbReference>
<dbReference type="Proteomes" id="UP000002630">
    <property type="component" value="Unassembled WGS sequence"/>
</dbReference>
<keyword evidence="3" id="KW-1185">Reference proteome</keyword>
<feature type="region of interest" description="Disordered" evidence="1">
    <location>
        <begin position="1"/>
        <end position="76"/>
    </location>
</feature>
<feature type="compositionally biased region" description="Basic and acidic residues" evidence="1">
    <location>
        <begin position="51"/>
        <end position="76"/>
    </location>
</feature>
<evidence type="ECO:0000313" key="2">
    <source>
        <dbReference type="EMBL" id="CBJ27400.1"/>
    </source>
</evidence>
<protein>
    <submittedName>
        <fullName evidence="2">Uncharacterized protein</fullName>
    </submittedName>
</protein>
<evidence type="ECO:0000313" key="3">
    <source>
        <dbReference type="Proteomes" id="UP000002630"/>
    </source>
</evidence>
<accession>D7G5W2</accession>
<sequence length="76" mass="8346">MTLDVKARGSSKSTTPLEEEGEYGRPKVAPPEHPAGTTWVWDDGSGVVLKAEGKAKEEIEQRKAEQKEEGAHKDRT</sequence>
<gene>
    <name evidence="2" type="ORF">Esi_0068_0056</name>
</gene>